<dbReference type="Pfam" id="PF04542">
    <property type="entry name" value="Sigma70_r2"/>
    <property type="match status" value="1"/>
</dbReference>
<dbReference type="NCBIfam" id="TIGR02937">
    <property type="entry name" value="sigma70-ECF"/>
    <property type="match status" value="1"/>
</dbReference>
<dbReference type="Gene3D" id="1.10.10.10">
    <property type="entry name" value="Winged helix-like DNA-binding domain superfamily/Winged helix DNA-binding domain"/>
    <property type="match status" value="1"/>
</dbReference>
<keyword evidence="2" id="KW-0805">Transcription regulation</keyword>
<reference evidence="8" key="1">
    <citation type="submission" date="2018-11" db="EMBL/GenBank/DDBJ databases">
        <title>Chitinophaga lutea sp.nov., isolate from arsenic contaminated soil.</title>
        <authorList>
            <person name="Zong Y."/>
        </authorList>
    </citation>
    <scope>NUCLEOTIDE SEQUENCE [LARGE SCALE GENOMIC DNA]</scope>
    <source>
        <strain evidence="8">YLT18</strain>
    </source>
</reference>
<evidence type="ECO:0000256" key="2">
    <source>
        <dbReference type="ARBA" id="ARBA00023015"/>
    </source>
</evidence>
<dbReference type="GO" id="GO:0006352">
    <property type="term" value="P:DNA-templated transcription initiation"/>
    <property type="evidence" value="ECO:0007669"/>
    <property type="project" value="InterPro"/>
</dbReference>
<dbReference type="InterPro" id="IPR007627">
    <property type="entry name" value="RNA_pol_sigma70_r2"/>
</dbReference>
<evidence type="ECO:0000256" key="4">
    <source>
        <dbReference type="ARBA" id="ARBA00023163"/>
    </source>
</evidence>
<dbReference type="InterPro" id="IPR039425">
    <property type="entry name" value="RNA_pol_sigma-70-like"/>
</dbReference>
<dbReference type="SUPFAM" id="SSF88946">
    <property type="entry name" value="Sigma2 domain of RNA polymerase sigma factors"/>
    <property type="match status" value="1"/>
</dbReference>
<feature type="domain" description="RNA polymerase sigma factor 70 region 4 type 2" evidence="6">
    <location>
        <begin position="121"/>
        <end position="173"/>
    </location>
</feature>
<keyword evidence="3" id="KW-0731">Sigma factor</keyword>
<evidence type="ECO:0000259" key="6">
    <source>
        <dbReference type="Pfam" id="PF08281"/>
    </source>
</evidence>
<dbReference type="SUPFAM" id="SSF88659">
    <property type="entry name" value="Sigma3 and sigma4 domains of RNA polymerase sigma factors"/>
    <property type="match status" value="1"/>
</dbReference>
<evidence type="ECO:0000259" key="5">
    <source>
        <dbReference type="Pfam" id="PF04542"/>
    </source>
</evidence>
<dbReference type="InterPro" id="IPR014284">
    <property type="entry name" value="RNA_pol_sigma-70_dom"/>
</dbReference>
<dbReference type="InterPro" id="IPR013325">
    <property type="entry name" value="RNA_pol_sigma_r2"/>
</dbReference>
<dbReference type="GO" id="GO:0003677">
    <property type="term" value="F:DNA binding"/>
    <property type="evidence" value="ECO:0007669"/>
    <property type="project" value="InterPro"/>
</dbReference>
<dbReference type="AlphaFoldDB" id="A0A3N4MIR3"/>
<feature type="domain" description="RNA polymerase sigma-70 region 2" evidence="5">
    <location>
        <begin position="25"/>
        <end position="89"/>
    </location>
</feature>
<organism evidence="7 8">
    <name type="scientific">Chitinophaga barathri</name>
    <dbReference type="NCBI Taxonomy" id="1647451"/>
    <lineage>
        <taxon>Bacteria</taxon>
        <taxon>Pseudomonadati</taxon>
        <taxon>Bacteroidota</taxon>
        <taxon>Chitinophagia</taxon>
        <taxon>Chitinophagales</taxon>
        <taxon>Chitinophagaceae</taxon>
        <taxon>Chitinophaga</taxon>
    </lineage>
</organism>
<dbReference type="InterPro" id="IPR013324">
    <property type="entry name" value="RNA_pol_sigma_r3/r4-like"/>
</dbReference>
<dbReference type="InterPro" id="IPR013249">
    <property type="entry name" value="RNA_pol_sigma70_r4_t2"/>
</dbReference>
<dbReference type="PANTHER" id="PTHR43133:SF46">
    <property type="entry name" value="RNA POLYMERASE SIGMA-70 FACTOR ECF SUBFAMILY"/>
    <property type="match status" value="1"/>
</dbReference>
<dbReference type="Pfam" id="PF08281">
    <property type="entry name" value="Sigma70_r4_2"/>
    <property type="match status" value="1"/>
</dbReference>
<keyword evidence="8" id="KW-1185">Reference proteome</keyword>
<evidence type="ECO:0000256" key="3">
    <source>
        <dbReference type="ARBA" id="ARBA00023082"/>
    </source>
</evidence>
<comment type="similarity">
    <text evidence="1">Belongs to the sigma-70 factor family. ECF subfamily.</text>
</comment>
<evidence type="ECO:0000313" key="8">
    <source>
        <dbReference type="Proteomes" id="UP000279089"/>
    </source>
</evidence>
<dbReference type="PANTHER" id="PTHR43133">
    <property type="entry name" value="RNA POLYMERASE ECF-TYPE SIGMA FACTO"/>
    <property type="match status" value="1"/>
</dbReference>
<keyword evidence="4" id="KW-0804">Transcription</keyword>
<proteinExistence type="inferred from homology"/>
<evidence type="ECO:0000313" key="7">
    <source>
        <dbReference type="EMBL" id="RPD41697.1"/>
    </source>
</evidence>
<dbReference type="EMBL" id="RMBX01000003">
    <property type="protein sequence ID" value="RPD41697.1"/>
    <property type="molecule type" value="Genomic_DNA"/>
</dbReference>
<accession>A0A3N4MIR3</accession>
<comment type="caution">
    <text evidence="7">The sequence shown here is derived from an EMBL/GenBank/DDBJ whole genome shotgun (WGS) entry which is preliminary data.</text>
</comment>
<dbReference type="Proteomes" id="UP000279089">
    <property type="component" value="Unassembled WGS sequence"/>
</dbReference>
<dbReference type="RefSeq" id="WP_120514635.1">
    <property type="nucleotide sequence ID" value="NZ_QXZY01000002.1"/>
</dbReference>
<dbReference type="InterPro" id="IPR036388">
    <property type="entry name" value="WH-like_DNA-bd_sf"/>
</dbReference>
<protein>
    <submittedName>
        <fullName evidence="7">RNA polymerase sigma-70 factor</fullName>
    </submittedName>
</protein>
<evidence type="ECO:0000256" key="1">
    <source>
        <dbReference type="ARBA" id="ARBA00010641"/>
    </source>
</evidence>
<dbReference type="InterPro" id="IPR014327">
    <property type="entry name" value="RNA_pol_sigma70_bacteroid"/>
</dbReference>
<dbReference type="GO" id="GO:0016987">
    <property type="term" value="F:sigma factor activity"/>
    <property type="evidence" value="ECO:0007669"/>
    <property type="project" value="UniProtKB-KW"/>
</dbReference>
<gene>
    <name evidence="7" type="ORF">EG028_05885</name>
</gene>
<dbReference type="NCBIfam" id="TIGR02985">
    <property type="entry name" value="Sig70_bacteroi1"/>
    <property type="match status" value="1"/>
</dbReference>
<dbReference type="OrthoDB" id="659361at2"/>
<dbReference type="Gene3D" id="1.10.1740.10">
    <property type="match status" value="1"/>
</dbReference>
<sequence length="190" mass="21900">MLDPITKVFTDLIAENRESEAYQLLYSQYHATLLDFSTAYLKAREPAEEIVNDVLLKVWQMKGNIVEISNLRAYLFTAVRNASLDQLARWKKEQRLLSGIPLRDLTAEDPESLVISMELYDCIRNAINALPPRCRQIYEMVRLEGMRNKDVSEKLNISVNTIDVQLAIALKRLVQAVNIFNKERTLSKEV</sequence>
<name>A0A3N4MIR3_9BACT</name>